<gene>
    <name evidence="1" type="ORF">QY95_02676</name>
</gene>
<protein>
    <submittedName>
        <fullName evidence="1">Uncharacterized protein</fullName>
    </submittedName>
</protein>
<name>A0A0F5IC48_BACTR</name>
<evidence type="ECO:0000313" key="2">
    <source>
        <dbReference type="Proteomes" id="UP000031563"/>
    </source>
</evidence>
<sequence length="38" mass="4523">MNFPLPPYLAFGEAEEVMQKKKNRTFKKSGFAYYFAWS</sequence>
<accession>A0A0F5IC48</accession>
<proteinExistence type="predicted"/>
<dbReference type="Proteomes" id="UP000031563">
    <property type="component" value="Unassembled WGS sequence"/>
</dbReference>
<accession>A0A0F5HWS0</accession>
<dbReference type="AlphaFoldDB" id="A0A0F5IC48"/>
<keyword evidence="2" id="KW-1185">Reference proteome</keyword>
<dbReference type="EMBL" id="JWIR02000005">
    <property type="protein sequence ID" value="KKB43076.1"/>
    <property type="molecule type" value="Genomic_DNA"/>
</dbReference>
<organism evidence="1 2">
    <name type="scientific">Bacillus thermotolerans</name>
    <name type="common">Quasibacillus thermotolerans</name>
    <dbReference type="NCBI Taxonomy" id="1221996"/>
    <lineage>
        <taxon>Bacteria</taxon>
        <taxon>Bacillati</taxon>
        <taxon>Bacillota</taxon>
        <taxon>Bacilli</taxon>
        <taxon>Bacillales</taxon>
        <taxon>Bacillaceae</taxon>
        <taxon>Bacillus</taxon>
    </lineage>
</organism>
<evidence type="ECO:0000313" key="1">
    <source>
        <dbReference type="EMBL" id="KKB43076.1"/>
    </source>
</evidence>
<reference evidence="1" key="1">
    <citation type="submission" date="2015-02" db="EMBL/GenBank/DDBJ databases">
        <title>Genome Assembly of Bacillaceae bacterium MTCC 8252.</title>
        <authorList>
            <person name="Verma A."/>
            <person name="Khatri I."/>
            <person name="Mual P."/>
            <person name="Subramanian S."/>
            <person name="Krishnamurthi S."/>
        </authorList>
    </citation>
    <scope>NUCLEOTIDE SEQUENCE [LARGE SCALE GENOMIC DNA]</scope>
    <source>
        <strain evidence="1">MTCC 8252</strain>
    </source>
</reference>
<comment type="caution">
    <text evidence="1">The sequence shown here is derived from an EMBL/GenBank/DDBJ whole genome shotgun (WGS) entry which is preliminary data.</text>
</comment>